<feature type="compositionally biased region" description="Pro residues" evidence="1">
    <location>
        <begin position="194"/>
        <end position="211"/>
    </location>
</feature>
<gene>
    <name evidence="2" type="ORF">RR48_01609</name>
</gene>
<accession>A0A0N1IH40</accession>
<evidence type="ECO:0000313" key="3">
    <source>
        <dbReference type="Proteomes" id="UP000053240"/>
    </source>
</evidence>
<dbReference type="InParanoid" id="A0A0N1IH40"/>
<evidence type="ECO:0000313" key="2">
    <source>
        <dbReference type="EMBL" id="KPJ20194.1"/>
    </source>
</evidence>
<dbReference type="Proteomes" id="UP000053240">
    <property type="component" value="Unassembled WGS sequence"/>
</dbReference>
<feature type="region of interest" description="Disordered" evidence="1">
    <location>
        <begin position="732"/>
        <end position="757"/>
    </location>
</feature>
<proteinExistence type="predicted"/>
<evidence type="ECO:0000256" key="1">
    <source>
        <dbReference type="SAM" id="MobiDB-lite"/>
    </source>
</evidence>
<feature type="region of interest" description="Disordered" evidence="1">
    <location>
        <begin position="182"/>
        <end position="211"/>
    </location>
</feature>
<reference evidence="2 3" key="1">
    <citation type="journal article" date="2015" name="Nat. Commun.">
        <title>Outbred genome sequencing and CRISPR/Cas9 gene editing in butterflies.</title>
        <authorList>
            <person name="Li X."/>
            <person name="Fan D."/>
            <person name="Zhang W."/>
            <person name="Liu G."/>
            <person name="Zhang L."/>
            <person name="Zhao L."/>
            <person name="Fang X."/>
            <person name="Chen L."/>
            <person name="Dong Y."/>
            <person name="Chen Y."/>
            <person name="Ding Y."/>
            <person name="Zhao R."/>
            <person name="Feng M."/>
            <person name="Zhu Y."/>
            <person name="Feng Y."/>
            <person name="Jiang X."/>
            <person name="Zhu D."/>
            <person name="Xiang H."/>
            <person name="Feng X."/>
            <person name="Li S."/>
            <person name="Wang J."/>
            <person name="Zhang G."/>
            <person name="Kronforst M.R."/>
            <person name="Wang W."/>
        </authorList>
    </citation>
    <scope>NUCLEOTIDE SEQUENCE [LARGE SCALE GENOMIC DNA]</scope>
    <source>
        <strain evidence="2">Ya'a_city_454_Pm</strain>
        <tissue evidence="2">Whole body</tissue>
    </source>
</reference>
<feature type="region of interest" description="Disordered" evidence="1">
    <location>
        <begin position="492"/>
        <end position="511"/>
    </location>
</feature>
<organism evidence="2 3">
    <name type="scientific">Papilio machaon</name>
    <name type="common">Old World swallowtail butterfly</name>
    <dbReference type="NCBI Taxonomy" id="76193"/>
    <lineage>
        <taxon>Eukaryota</taxon>
        <taxon>Metazoa</taxon>
        <taxon>Ecdysozoa</taxon>
        <taxon>Arthropoda</taxon>
        <taxon>Hexapoda</taxon>
        <taxon>Insecta</taxon>
        <taxon>Pterygota</taxon>
        <taxon>Neoptera</taxon>
        <taxon>Endopterygota</taxon>
        <taxon>Lepidoptera</taxon>
        <taxon>Glossata</taxon>
        <taxon>Ditrysia</taxon>
        <taxon>Papilionoidea</taxon>
        <taxon>Papilionidae</taxon>
        <taxon>Papilioninae</taxon>
        <taxon>Papilio</taxon>
    </lineage>
</organism>
<name>A0A0N1IH40_PAPMA</name>
<sequence length="757" mass="85238">MVIISNELVFHPDNAARPRGIITSALLAQKNCDILPQSPPRPRTALITHNPSLHPKLNHRLDDLLLMSYKEIKFSMIRIGLFFVASLYPAKSDPGPAAGLQHVANLSHLIGSSNPSGFGTNFSPRMDFAQWKPLTGRGDPLRNDPTYDYEPPVLERVHYWADEPRVERERIPERKSEVLVLGISSRKPSVASHQPPPPLKRTHRPPPPPVPPKFEDYTYKYSEYYPMTILVPPPPPPPRHQPSIYVIPEENLSGLVSSPKQPDRPMIIKRPSTATPEHLSSFAVQEANLIYQSSTTSQNWFVDLNQTKALPNTPVTSDYAGWGPTTPFDDNDIINDTHNFISNDHSIEVSKPYLFYKPSLSVPQKPQSVPIQNLITTFVPTALPPIESTPSSTQEAWPSTDTTYEVNTESQNVYEEAATVYKTTNELPTTVTTPPKPHPTLFDMLSPMMSMPLATDPDRPEDNLYAHASENIHVFKEHTTEDSAKLHLMQSMQPPAPVKHSDSSSVSEKHPYHVNPNVLNNLLHAKPSHAQNIHTHDPYLHMRFTKPMTTSTTQATVSQESNYSTEVPTVPMYLIIQGHSKVKTYSSKAKNNLQETLQNDITKHRETNEVKHLHPLKEKHSKKLEKNSVTRNGKAQDLKTLIDNGLGSIEIQETDVGIKYDVSDGSKVPVELYKKGIVDSDENDYSSKNKTMRVKRQIQFQDVLNFPNDSIEEYFEEFLNKQKNEILSAQVANGEAAGYNDVEEDDEDSDEEDGEDR</sequence>
<dbReference type="EMBL" id="KQ459752">
    <property type="protein sequence ID" value="KPJ20194.1"/>
    <property type="molecule type" value="Genomic_DNA"/>
</dbReference>
<dbReference type="AlphaFoldDB" id="A0A0N1IH40"/>
<feature type="compositionally biased region" description="Acidic residues" evidence="1">
    <location>
        <begin position="741"/>
        <end position="757"/>
    </location>
</feature>
<feature type="compositionally biased region" description="Basic and acidic residues" evidence="1">
    <location>
        <begin position="499"/>
        <end position="511"/>
    </location>
</feature>
<keyword evidence="3" id="KW-1185">Reference proteome</keyword>
<protein>
    <submittedName>
        <fullName evidence="2">Uncharacterized protein</fullName>
    </submittedName>
</protein>